<protein>
    <recommendedName>
        <fullName evidence="7">DNA 3'-5' helicase</fullName>
        <ecNumber evidence="7">5.6.2.4</ecNumber>
    </recommendedName>
</protein>
<evidence type="ECO:0000256" key="5">
    <source>
        <dbReference type="ARBA" id="ARBA00023235"/>
    </source>
</evidence>
<dbReference type="PANTHER" id="PTHR13710:SF105">
    <property type="entry name" value="ATP-DEPENDENT DNA HELICASE Q1"/>
    <property type="match status" value="1"/>
</dbReference>
<evidence type="ECO:0000256" key="6">
    <source>
        <dbReference type="ARBA" id="ARBA00034617"/>
    </source>
</evidence>
<comment type="catalytic activity">
    <reaction evidence="6">
        <text>Couples ATP hydrolysis with the unwinding of duplex DNA by translocating in the 3'-5' direction.</text>
        <dbReference type="EC" id="5.6.2.4"/>
    </reaction>
</comment>
<evidence type="ECO:0000256" key="7">
    <source>
        <dbReference type="ARBA" id="ARBA00034808"/>
    </source>
</evidence>
<evidence type="ECO:0000256" key="4">
    <source>
        <dbReference type="ARBA" id="ARBA00023125"/>
    </source>
</evidence>
<dbReference type="InterPro" id="IPR001650">
    <property type="entry name" value="Helicase_C-like"/>
</dbReference>
<comment type="similarity">
    <text evidence="1">Belongs to the helicase family. RecQ subfamily.</text>
</comment>
<organism evidence="9 10">
    <name type="scientific">Mycena rosella</name>
    <name type="common">Pink bonnet</name>
    <name type="synonym">Agaricus rosellus</name>
    <dbReference type="NCBI Taxonomy" id="1033263"/>
    <lineage>
        <taxon>Eukaryota</taxon>
        <taxon>Fungi</taxon>
        <taxon>Dikarya</taxon>
        <taxon>Basidiomycota</taxon>
        <taxon>Agaricomycotina</taxon>
        <taxon>Agaricomycetes</taxon>
        <taxon>Agaricomycetidae</taxon>
        <taxon>Agaricales</taxon>
        <taxon>Marasmiineae</taxon>
        <taxon>Mycenaceae</taxon>
        <taxon>Mycena</taxon>
    </lineage>
</organism>
<dbReference type="GO" id="GO:0000724">
    <property type="term" value="P:double-strand break repair via homologous recombination"/>
    <property type="evidence" value="ECO:0007669"/>
    <property type="project" value="TreeGrafter"/>
</dbReference>
<keyword evidence="9" id="KW-0378">Hydrolase</keyword>
<evidence type="ECO:0000259" key="8">
    <source>
        <dbReference type="PROSITE" id="PS51194"/>
    </source>
</evidence>
<dbReference type="PANTHER" id="PTHR13710">
    <property type="entry name" value="DNA HELICASE RECQ FAMILY MEMBER"/>
    <property type="match status" value="1"/>
</dbReference>
<dbReference type="Pfam" id="PF00270">
    <property type="entry name" value="DEAD"/>
    <property type="match status" value="1"/>
</dbReference>
<accession>A0AAD7D9A2</accession>
<keyword evidence="4" id="KW-0238">DNA-binding</keyword>
<keyword evidence="2" id="KW-0547">Nucleotide-binding</keyword>
<dbReference type="SMART" id="SM00487">
    <property type="entry name" value="DEXDc"/>
    <property type="match status" value="1"/>
</dbReference>
<comment type="caution">
    <text evidence="9">The sequence shown here is derived from an EMBL/GenBank/DDBJ whole genome shotgun (WGS) entry which is preliminary data.</text>
</comment>
<reference evidence="9" key="1">
    <citation type="submission" date="2023-03" db="EMBL/GenBank/DDBJ databases">
        <title>Massive genome expansion in bonnet fungi (Mycena s.s.) driven by repeated elements and novel gene families across ecological guilds.</title>
        <authorList>
            <consortium name="Lawrence Berkeley National Laboratory"/>
            <person name="Harder C.B."/>
            <person name="Miyauchi S."/>
            <person name="Viragh M."/>
            <person name="Kuo A."/>
            <person name="Thoen E."/>
            <person name="Andreopoulos B."/>
            <person name="Lu D."/>
            <person name="Skrede I."/>
            <person name="Drula E."/>
            <person name="Henrissat B."/>
            <person name="Morin E."/>
            <person name="Kohler A."/>
            <person name="Barry K."/>
            <person name="LaButti K."/>
            <person name="Morin E."/>
            <person name="Salamov A."/>
            <person name="Lipzen A."/>
            <person name="Mereny Z."/>
            <person name="Hegedus B."/>
            <person name="Baldrian P."/>
            <person name="Stursova M."/>
            <person name="Weitz H."/>
            <person name="Taylor A."/>
            <person name="Grigoriev I.V."/>
            <person name="Nagy L.G."/>
            <person name="Martin F."/>
            <person name="Kauserud H."/>
        </authorList>
    </citation>
    <scope>NUCLEOTIDE SEQUENCE</scope>
    <source>
        <strain evidence="9">CBHHK067</strain>
    </source>
</reference>
<dbReference type="GO" id="GO:0005694">
    <property type="term" value="C:chromosome"/>
    <property type="evidence" value="ECO:0007669"/>
    <property type="project" value="TreeGrafter"/>
</dbReference>
<dbReference type="GO" id="GO:0003677">
    <property type="term" value="F:DNA binding"/>
    <property type="evidence" value="ECO:0007669"/>
    <property type="project" value="UniProtKB-KW"/>
</dbReference>
<dbReference type="Gene3D" id="3.40.50.300">
    <property type="entry name" value="P-loop containing nucleotide triphosphate hydrolases"/>
    <property type="match status" value="2"/>
</dbReference>
<dbReference type="GO" id="GO:0043138">
    <property type="term" value="F:3'-5' DNA helicase activity"/>
    <property type="evidence" value="ECO:0007669"/>
    <property type="project" value="UniProtKB-EC"/>
</dbReference>
<dbReference type="GO" id="GO:0016787">
    <property type="term" value="F:hydrolase activity"/>
    <property type="evidence" value="ECO:0007669"/>
    <property type="project" value="UniProtKB-KW"/>
</dbReference>
<feature type="domain" description="Helicase C-terminal" evidence="8">
    <location>
        <begin position="212"/>
        <end position="350"/>
    </location>
</feature>
<dbReference type="Proteomes" id="UP001221757">
    <property type="component" value="Unassembled WGS sequence"/>
</dbReference>
<dbReference type="EMBL" id="JARKIE010000102">
    <property type="protein sequence ID" value="KAJ7685855.1"/>
    <property type="molecule type" value="Genomic_DNA"/>
</dbReference>
<sequence>MNSFRSSGSTHRHTALDVLPHFEPHCYQMDGICKVLDGIDLVAITPTGSGKTGHLFLTILVMIAIAKTPSLCPTVKFPKDPAIVAVCPTSSIEQQMDENMTKLGVAALTINSETVAAARLRGEDIWARAQAGISILILGPEQLVSKSFRDLLAHEPFYARVCALGVDEIHLLVIWGVNRGEFYLLQRSNARHDIQILFRQLHLGIDGRKFPELAWVLDNTDKTIILVPRFRSSSALNAILTPSSPTTVILATLADIVNEPRCQVIIATNGLAQGNDIKVIKTVIQMGEPDSIEMYVQKPGRARPTVKDPRAIFYVSANRMKLAAKIVGQTDAKNEIDSQKAAVTSAKKIGNFATPRMIHPACAPLAKHPHLIHAHCSAIAPKKAPSDIPQNQRLTKVMKAVGTERLEDFRFSIWLQASDASMGLTPLADFLPDIVIKQILDRFAKIKVFEDLVLLVEHLLGMAGYHSRLFEVVLELRETFREIRRAGKK</sequence>
<dbReference type="GO" id="GO:0005524">
    <property type="term" value="F:ATP binding"/>
    <property type="evidence" value="ECO:0007669"/>
    <property type="project" value="UniProtKB-KW"/>
</dbReference>
<dbReference type="AlphaFoldDB" id="A0AAD7D9A2"/>
<evidence type="ECO:0000256" key="3">
    <source>
        <dbReference type="ARBA" id="ARBA00022840"/>
    </source>
</evidence>
<keyword evidence="10" id="KW-1185">Reference proteome</keyword>
<dbReference type="InterPro" id="IPR027417">
    <property type="entry name" value="P-loop_NTPase"/>
</dbReference>
<dbReference type="InterPro" id="IPR014001">
    <property type="entry name" value="Helicase_ATP-bd"/>
</dbReference>
<dbReference type="SUPFAM" id="SSF52540">
    <property type="entry name" value="P-loop containing nucleoside triphosphate hydrolases"/>
    <property type="match status" value="1"/>
</dbReference>
<dbReference type="PROSITE" id="PS51194">
    <property type="entry name" value="HELICASE_CTER"/>
    <property type="match status" value="1"/>
</dbReference>
<evidence type="ECO:0000256" key="2">
    <source>
        <dbReference type="ARBA" id="ARBA00022741"/>
    </source>
</evidence>
<evidence type="ECO:0000313" key="10">
    <source>
        <dbReference type="Proteomes" id="UP001221757"/>
    </source>
</evidence>
<dbReference type="EC" id="5.6.2.4" evidence="7"/>
<dbReference type="GO" id="GO:0005737">
    <property type="term" value="C:cytoplasm"/>
    <property type="evidence" value="ECO:0007669"/>
    <property type="project" value="TreeGrafter"/>
</dbReference>
<evidence type="ECO:0000313" key="9">
    <source>
        <dbReference type="EMBL" id="KAJ7685855.1"/>
    </source>
</evidence>
<dbReference type="InterPro" id="IPR011545">
    <property type="entry name" value="DEAD/DEAH_box_helicase_dom"/>
</dbReference>
<gene>
    <name evidence="9" type="ORF">B0H17DRAFT_1204686</name>
</gene>
<keyword evidence="5" id="KW-0413">Isomerase</keyword>
<dbReference type="GO" id="GO:0009378">
    <property type="term" value="F:four-way junction helicase activity"/>
    <property type="evidence" value="ECO:0007669"/>
    <property type="project" value="TreeGrafter"/>
</dbReference>
<name>A0AAD7D9A2_MYCRO</name>
<keyword evidence="3" id="KW-0067">ATP-binding</keyword>
<evidence type="ECO:0000256" key="1">
    <source>
        <dbReference type="ARBA" id="ARBA00005446"/>
    </source>
</evidence>
<proteinExistence type="inferred from homology"/>
<dbReference type="Pfam" id="PF00271">
    <property type="entry name" value="Helicase_C"/>
    <property type="match status" value="1"/>
</dbReference>